<evidence type="ECO:0000313" key="3">
    <source>
        <dbReference type="Proteomes" id="UP000193642"/>
    </source>
</evidence>
<gene>
    <name evidence="2" type="ORF">BCR33DRAFT_718403</name>
</gene>
<organism evidence="2 3">
    <name type="scientific">Rhizoclosmatium globosum</name>
    <dbReference type="NCBI Taxonomy" id="329046"/>
    <lineage>
        <taxon>Eukaryota</taxon>
        <taxon>Fungi</taxon>
        <taxon>Fungi incertae sedis</taxon>
        <taxon>Chytridiomycota</taxon>
        <taxon>Chytridiomycota incertae sedis</taxon>
        <taxon>Chytridiomycetes</taxon>
        <taxon>Chytridiales</taxon>
        <taxon>Chytriomycetaceae</taxon>
        <taxon>Rhizoclosmatium</taxon>
    </lineage>
</organism>
<evidence type="ECO:0000313" key="2">
    <source>
        <dbReference type="EMBL" id="ORY42207.1"/>
    </source>
</evidence>
<accession>A0A1Y2C5Q1</accession>
<proteinExistence type="predicted"/>
<feature type="non-terminal residue" evidence="2">
    <location>
        <position position="1"/>
    </location>
</feature>
<comment type="caution">
    <text evidence="2">The sequence shown here is derived from an EMBL/GenBank/DDBJ whole genome shotgun (WGS) entry which is preliminary data.</text>
</comment>
<evidence type="ECO:0000256" key="1">
    <source>
        <dbReference type="SAM" id="MobiDB-lite"/>
    </source>
</evidence>
<dbReference type="EMBL" id="MCGO01000029">
    <property type="protein sequence ID" value="ORY42207.1"/>
    <property type="molecule type" value="Genomic_DNA"/>
</dbReference>
<feature type="compositionally biased region" description="Polar residues" evidence="1">
    <location>
        <begin position="1"/>
        <end position="12"/>
    </location>
</feature>
<protein>
    <recommendedName>
        <fullName evidence="4">C2H2-type domain-containing protein</fullName>
    </recommendedName>
</protein>
<evidence type="ECO:0008006" key="4">
    <source>
        <dbReference type="Google" id="ProtNLM"/>
    </source>
</evidence>
<feature type="region of interest" description="Disordered" evidence="1">
    <location>
        <begin position="1"/>
        <end position="23"/>
    </location>
</feature>
<dbReference type="AlphaFoldDB" id="A0A1Y2C5Q1"/>
<keyword evidence="3" id="KW-1185">Reference proteome</keyword>
<dbReference type="Proteomes" id="UP000193642">
    <property type="component" value="Unassembled WGS sequence"/>
</dbReference>
<name>A0A1Y2C5Q1_9FUNG</name>
<sequence length="290" mass="31631">SALIGSMSTTQGINPTLPPPNNTIPQVSAAPTVLEFRCSVPNCSYSSRSMGALSTHTTRTHCPSISVCFRGNLKYSVIKRDPTDNFLYCPCGKYKIENATSFRNHAIKCSGTDRPPLVSVPQNYLEQARSLVSAPQNYVEPLPWYLVVRKIHKDFVLSRSNSATPSLVKRVMQFQMANGLPQQMAKVLVGPGQNGTKILPACIPQHLEVSFLQFIEPQLREFLANQSVANTTTAKQPAKSLNASQIPKYGLPFKEMSEVNAALDFAVSTVGATILNCKQTEMSLGTDPAV</sequence>
<reference evidence="2 3" key="1">
    <citation type="submission" date="2016-07" db="EMBL/GenBank/DDBJ databases">
        <title>Pervasive Adenine N6-methylation of Active Genes in Fungi.</title>
        <authorList>
            <consortium name="DOE Joint Genome Institute"/>
            <person name="Mondo S.J."/>
            <person name="Dannebaum R.O."/>
            <person name="Kuo R.C."/>
            <person name="Labutti K."/>
            <person name="Haridas S."/>
            <person name="Kuo A."/>
            <person name="Salamov A."/>
            <person name="Ahrendt S.R."/>
            <person name="Lipzen A."/>
            <person name="Sullivan W."/>
            <person name="Andreopoulos W.B."/>
            <person name="Clum A."/>
            <person name="Lindquist E."/>
            <person name="Daum C."/>
            <person name="Ramamoorthy G.K."/>
            <person name="Gryganskyi A."/>
            <person name="Culley D."/>
            <person name="Magnuson J.K."/>
            <person name="James T.Y."/>
            <person name="O'Malley M.A."/>
            <person name="Stajich J.E."/>
            <person name="Spatafora J.W."/>
            <person name="Visel A."/>
            <person name="Grigoriev I.V."/>
        </authorList>
    </citation>
    <scope>NUCLEOTIDE SEQUENCE [LARGE SCALE GENOMIC DNA]</scope>
    <source>
        <strain evidence="2 3">JEL800</strain>
    </source>
</reference>